<dbReference type="GO" id="GO:0005524">
    <property type="term" value="F:ATP binding"/>
    <property type="evidence" value="ECO:0007669"/>
    <property type="project" value="InterPro"/>
</dbReference>
<dbReference type="PANTHER" id="PTHR22961:SF13">
    <property type="entry name" value="TRIBBLES"/>
    <property type="match status" value="1"/>
</dbReference>
<feature type="compositionally biased region" description="Low complexity" evidence="1">
    <location>
        <begin position="119"/>
        <end position="129"/>
    </location>
</feature>
<sequence length="533" mass="59076">MVCWGFEMSLEVLVDDDSSSSSSSSSSSASSPSTSSSTAAQTVVDQPCSSRPRQTRKRRFVGAALSRINFGNSSSSLTASQNETGSSNSLNSVGLSSSSSGSEDESTIDESNDKRIRLSSSSSVGSQESNGRATSVSPSPETVCYDIADLECSQGSQRSNPFPKDSLIGDGEYELIGDGKECQAVHLPTKTIHNCRVLNDEEYKAFMVIAERLEMAEQKLHAEEAAELRRILLPKETRIISGRHLHYVISPNHDGNLQTYFTMHKEEQKLSELQSRAIFAQMVRMVQNCHQIGVYFRDFMLKKIVFTDKDSLNIRFMFSIHDLQVLPDLARDEVHLRKGCCPAYTAPEMLPAPNSKHHTYRAGPANVWSLGVLLYTLVTGRAPFIMARCPRDLFRLIKQSKVTFQPKDRVSWSCKLLLYSLLRAQPSERPKPEEIAASEWVRKTSESSAVNFGLQLRLSAFETPIAAPVGHLLRRPANERDAAYRSGGEYRTQVHSLLKRHADQMLLRAVPEQVVPDFSGDSMPDSMGLSVVA</sequence>
<dbReference type="InterPro" id="IPR011009">
    <property type="entry name" value="Kinase-like_dom_sf"/>
</dbReference>
<dbReference type="GO" id="GO:0032436">
    <property type="term" value="P:positive regulation of proteasomal ubiquitin-dependent protein catabolic process"/>
    <property type="evidence" value="ECO:0007669"/>
    <property type="project" value="TreeGrafter"/>
</dbReference>
<feature type="compositionally biased region" description="Polar residues" evidence="1">
    <location>
        <begin position="72"/>
        <end position="84"/>
    </location>
</feature>
<organism evidence="3 4">
    <name type="scientific">Bursaphelenchus xylophilus</name>
    <name type="common">Pinewood nematode worm</name>
    <name type="synonym">Aphelenchoides xylophilus</name>
    <dbReference type="NCBI Taxonomy" id="6326"/>
    <lineage>
        <taxon>Eukaryota</taxon>
        <taxon>Metazoa</taxon>
        <taxon>Ecdysozoa</taxon>
        <taxon>Nematoda</taxon>
        <taxon>Chromadorea</taxon>
        <taxon>Rhabditida</taxon>
        <taxon>Tylenchina</taxon>
        <taxon>Tylenchomorpha</taxon>
        <taxon>Aphelenchoidea</taxon>
        <taxon>Aphelenchoididae</taxon>
        <taxon>Bursaphelenchus</taxon>
    </lineage>
</organism>
<dbReference type="PANTHER" id="PTHR22961">
    <property type="entry name" value="SER/THR PROTEIN KINASE-TRB"/>
    <property type="match status" value="1"/>
</dbReference>
<dbReference type="Pfam" id="PF00069">
    <property type="entry name" value="Pkinase"/>
    <property type="match status" value="1"/>
</dbReference>
<dbReference type="Proteomes" id="UP000095284">
    <property type="component" value="Unplaced"/>
</dbReference>
<evidence type="ECO:0000256" key="1">
    <source>
        <dbReference type="SAM" id="MobiDB-lite"/>
    </source>
</evidence>
<proteinExistence type="predicted"/>
<dbReference type="AlphaFoldDB" id="A0A1I7S9R5"/>
<dbReference type="GO" id="GO:0004672">
    <property type="term" value="F:protein kinase activity"/>
    <property type="evidence" value="ECO:0007669"/>
    <property type="project" value="InterPro"/>
</dbReference>
<dbReference type="GO" id="GO:0005634">
    <property type="term" value="C:nucleus"/>
    <property type="evidence" value="ECO:0007669"/>
    <property type="project" value="TreeGrafter"/>
</dbReference>
<feature type="compositionally biased region" description="Polar residues" evidence="1">
    <location>
        <begin position="130"/>
        <end position="140"/>
    </location>
</feature>
<feature type="domain" description="Protein kinase" evidence="2">
    <location>
        <begin position="162"/>
        <end position="441"/>
    </location>
</feature>
<dbReference type="InterPro" id="IPR024104">
    <property type="entry name" value="Tribbles/Ser_Thr_kinase_40"/>
</dbReference>
<protein>
    <submittedName>
        <fullName evidence="4">Protein kinase domain-containing protein</fullName>
    </submittedName>
</protein>
<dbReference type="PROSITE" id="PS50011">
    <property type="entry name" value="PROTEIN_KINASE_DOM"/>
    <property type="match status" value="1"/>
</dbReference>
<evidence type="ECO:0000313" key="3">
    <source>
        <dbReference type="Proteomes" id="UP000095284"/>
    </source>
</evidence>
<evidence type="ECO:0000259" key="2">
    <source>
        <dbReference type="PROSITE" id="PS50011"/>
    </source>
</evidence>
<name>A0A1I7S9R5_BURXY</name>
<evidence type="ECO:0000313" key="4">
    <source>
        <dbReference type="WBParaSite" id="BXY_0976200.1"/>
    </source>
</evidence>
<dbReference type="InterPro" id="IPR000719">
    <property type="entry name" value="Prot_kinase_dom"/>
</dbReference>
<accession>A0A1I7S9R5</accession>
<feature type="compositionally biased region" description="Low complexity" evidence="1">
    <location>
        <begin position="19"/>
        <end position="40"/>
    </location>
</feature>
<feature type="region of interest" description="Disordered" evidence="1">
    <location>
        <begin position="72"/>
        <end position="140"/>
    </location>
</feature>
<dbReference type="WBParaSite" id="BXY_0976200.1">
    <property type="protein sequence ID" value="BXY_0976200.1"/>
    <property type="gene ID" value="BXY_0976200"/>
</dbReference>
<feature type="region of interest" description="Disordered" evidence="1">
    <location>
        <begin position="15"/>
        <end position="59"/>
    </location>
</feature>
<feature type="compositionally biased region" description="Polar residues" evidence="1">
    <location>
        <begin position="41"/>
        <end position="52"/>
    </location>
</feature>
<dbReference type="Gene3D" id="1.10.510.10">
    <property type="entry name" value="Transferase(Phosphotransferase) domain 1"/>
    <property type="match status" value="1"/>
</dbReference>
<feature type="compositionally biased region" description="Low complexity" evidence="1">
    <location>
        <begin position="85"/>
        <end position="101"/>
    </location>
</feature>
<dbReference type="SMART" id="SM00220">
    <property type="entry name" value="S_TKc"/>
    <property type="match status" value="1"/>
</dbReference>
<dbReference type="GO" id="GO:0031434">
    <property type="term" value="F:mitogen-activated protein kinase kinase binding"/>
    <property type="evidence" value="ECO:0007669"/>
    <property type="project" value="TreeGrafter"/>
</dbReference>
<reference evidence="4" key="1">
    <citation type="submission" date="2016-11" db="UniProtKB">
        <authorList>
            <consortium name="WormBaseParasite"/>
        </authorList>
    </citation>
    <scope>IDENTIFICATION</scope>
</reference>
<dbReference type="SUPFAM" id="SSF56112">
    <property type="entry name" value="Protein kinase-like (PK-like)"/>
    <property type="match status" value="1"/>
</dbReference>